<comment type="similarity">
    <text evidence="1">Belongs to the HEATR1/UTP10 family.</text>
</comment>
<dbReference type="Gene3D" id="1.25.10.10">
    <property type="entry name" value="Leucine-rich Repeat Variant"/>
    <property type="match status" value="1"/>
</dbReference>
<keyword evidence="1" id="KW-0687">Ribonucleoprotein</keyword>
<feature type="compositionally biased region" description="Low complexity" evidence="2">
    <location>
        <begin position="1"/>
        <end position="15"/>
    </location>
</feature>
<comment type="caution">
    <text evidence="3">The sequence shown here is derived from an EMBL/GenBank/DDBJ whole genome shotgun (WGS) entry which is preliminary data.</text>
</comment>
<dbReference type="Proteomes" id="UP001165160">
    <property type="component" value="Unassembled WGS sequence"/>
</dbReference>
<dbReference type="GO" id="GO:0032040">
    <property type="term" value="C:small-subunit processome"/>
    <property type="evidence" value="ECO:0007669"/>
    <property type="project" value="TreeGrafter"/>
</dbReference>
<dbReference type="GO" id="GO:0045943">
    <property type="term" value="P:positive regulation of transcription by RNA polymerase I"/>
    <property type="evidence" value="ECO:0007669"/>
    <property type="project" value="TreeGrafter"/>
</dbReference>
<evidence type="ECO:0000256" key="1">
    <source>
        <dbReference type="RuleBase" id="RU367065"/>
    </source>
</evidence>
<keyword evidence="1" id="KW-0690">Ribosome biogenesis</keyword>
<feature type="compositionally biased region" description="Basic and acidic residues" evidence="2">
    <location>
        <begin position="827"/>
        <end position="842"/>
    </location>
</feature>
<name>A0A9W7BCL9_9STRA</name>
<dbReference type="PANTHER" id="PTHR13457:SF1">
    <property type="entry name" value="HEAT REPEAT-CONTAINING PROTEIN 1"/>
    <property type="match status" value="1"/>
</dbReference>
<proteinExistence type="inferred from homology"/>
<dbReference type="InterPro" id="IPR016024">
    <property type="entry name" value="ARM-type_fold"/>
</dbReference>
<gene>
    <name evidence="3" type="ORF">TrVE_jg13617</name>
</gene>
<keyword evidence="1" id="KW-0698">rRNA processing</keyword>
<dbReference type="SUPFAM" id="SSF48371">
    <property type="entry name" value="ARM repeat"/>
    <property type="match status" value="1"/>
</dbReference>
<dbReference type="PANTHER" id="PTHR13457">
    <property type="entry name" value="BAP28"/>
    <property type="match status" value="1"/>
</dbReference>
<protein>
    <recommendedName>
        <fullName evidence="1">HEAT repeat-containing protein 1</fullName>
    </recommendedName>
</protein>
<feature type="region of interest" description="Disordered" evidence="2">
    <location>
        <begin position="827"/>
        <end position="848"/>
    </location>
</feature>
<organism evidence="3 4">
    <name type="scientific">Triparma verrucosa</name>
    <dbReference type="NCBI Taxonomy" id="1606542"/>
    <lineage>
        <taxon>Eukaryota</taxon>
        <taxon>Sar</taxon>
        <taxon>Stramenopiles</taxon>
        <taxon>Ochrophyta</taxon>
        <taxon>Bolidophyceae</taxon>
        <taxon>Parmales</taxon>
        <taxon>Triparmaceae</taxon>
        <taxon>Triparma</taxon>
    </lineage>
</organism>
<evidence type="ECO:0000313" key="3">
    <source>
        <dbReference type="EMBL" id="GMH85237.1"/>
    </source>
</evidence>
<accession>A0A9W7BCL9</accession>
<feature type="region of interest" description="Disordered" evidence="2">
    <location>
        <begin position="1"/>
        <end position="20"/>
    </location>
</feature>
<dbReference type="GO" id="GO:0030686">
    <property type="term" value="C:90S preribosome"/>
    <property type="evidence" value="ECO:0007669"/>
    <property type="project" value="TreeGrafter"/>
</dbReference>
<feature type="region of interest" description="Disordered" evidence="2">
    <location>
        <begin position="1210"/>
        <end position="1242"/>
    </location>
</feature>
<dbReference type="GO" id="GO:0000462">
    <property type="term" value="P:maturation of SSU-rRNA from tricistronic rRNA transcript (SSU-rRNA, 5.8S rRNA, LSU-rRNA)"/>
    <property type="evidence" value="ECO:0007669"/>
    <property type="project" value="TreeGrafter"/>
</dbReference>
<sequence>MSSLSAQLNSLNNQKSSRKSHVDAVGRGYGFTANNNGNAAVSKQALFKATIVYESSKAASDVPTSLVRAKCFDCLKGLQDVSVTLSSFAEIIASPQTVNLERRLMTEEQNKGIDAKVEKLLLHLTPYLSTHPSTLNVLEYLIRRYSVHLRSPLPFLTCLLPHHETSTFQRALQLVNVAELPTFFFLRAYAANGATKVQRSVIARQCSRSDELLKIVLNLAETTAVVHLKDSDEGGKVAKGTSRVMSFVTAVVVEAINQQVKHSKTSTLTDLTVRTILPSLVSAVGDSPSSCGCPDFRGFGYVVTATLSKHCDMGTAMKGIVASAIVKGSLKKDSEFVERNEQTTTQAVDAFCDSILALSVLLYKSKDTDLDFPIPAFKLLLRHRLLPLGLGHATRQGFDLTTFVAGLLERCVQHLETKLGEKVVNLWNKIAGNEVMKPVFAKVAKNVSESIVSAYVASNAPEDSNCEKLLTVFHDIAPSQVDSGIALATANMNEAETDSVSGLVERVLGVKIVKTQNNKGSMPPRVALESPEADVRKEAIKNISEALQKSLDEDMLDSLLHRFLADEDLSVATSAAKNYRTLAAQHKIKPDPEVAAACLEKWGLANLHPSSHHKNSKKNKPKTTAKLTALAVLALEVAGLSEMDNEALVTHVASHLPTAVEGEETWPMHGENFEDFEAVTLHAAAWKALGASGSGRKLEQSRAKALSLVKAKGNNRAAYAVIANGGGVIGDAVEIIVQGEGKEEGKARLFQRFAQEQDFEDITGELIEITNTLTSKTSQKQYDLLHKTVVEIWNSVEDGNWGVMECGSVAGGERCCMIARDVMATKAKDKPAKNKKAAEGKKSSKTSSNDVENAVIPALALLLHSDRTVRKQAVLFLEAAKDFVTGSLADLASSASDGYALELEIDASAMPRFLGNAVKDCKELLKIMEGNWCRGQELGLGGSVGGVLKAMEVAGDGTDELFPLKTRWENCGHKIFTASMEKEMTWSDSGSLAVRVVGRMMRGVAGDGSGGGVGVVMGGGRRKYSVSESSFVELPDSMIDAMKAALKVGGVNVVARGVVCQTMNKASWVDHVWSKLTEDTQLDFAKLLLDLRVKGEGTGGAGGVGGVFDGLMLGAGVIGLLESVDLSKEGEEERGDELLALTFLCEYIAGTNGKAGIVGQPENGRLVFKLLFNKLAILAKCASDDDDYAKNSVLSCLAEITSGVQLLSGHKEKENGNGSAKKKRRRSSSGGGGGGGAEKAVVPSKEEEKNFLSYSELLVGLLGGAKGIKAVEGGAVVRHILAVLTEIAEKCPVIARSLLPALQLVTERGERVDDVRSFQVSNDCLAAIVPSFCKGGRRAGMRFWDLVEVFVGSFSSISPHRRKNFFSTFLNVVVRVKKNGTGVASVVAALLASVGDQGGDEACEEMRTFCLSLIMNVPTSEQIHAMLNLLNHSNELLGDLVDAEIESFESNMPSDKFFDVGCGDLGKFAESVRAKKLLVVNILICLQALLGHPNFPLIIKNTKKAQVYLIQIWQRLLRLRGEIVLNEDEDKEDEFFTATHNSIMEGMLLLQGLVSMEHFLTITQVLVEDAGEGDEVLVKRSLTLLGERVKGVKKDEPEHLLVIEFVRDDLIKLVGGGSGVAMTALAVVVGSLEGVEEFDEVLKAGLKDVVKVLGGMEGGSGGGGGIGLAVETLLEKMGVKALPMLADLMAGAGVGKGEKSAAGLGVVRSVVRHMGAFLSQYLGTIMEEGWVDFGEGLADVLVEKVSLRVWCGVLEKSKAGVGGSAEEASVRLAILEKMVAKAGKKEVSGVFGPLVDVLEKGWGICVEEGEGEEGDRVREVCNDLLVSVVMKQSEKSLRMLVKRLEGIGGGLVFWSASARLANVLKSIFLPCFRVEAAVEVLEKFKGGSGKKRKREGDGKIVVLVLECVDSVLKADAFGGGGWCQAEEGRRFGLLLKELGRLLLEGGEEDIGESASRAMVSLAAAGGGEIMWKPLNHAVLECASFEGGKEVRLRGVRCLKNILEVVGEEYMGLLPECLPVLSELLEDENGDVVRLAKETLKVAEDLSGEDLGEYL</sequence>
<comment type="function">
    <text evidence="1">Involved in nucleolar processing of pre-18S ribosomal RNA.</text>
</comment>
<keyword evidence="4" id="KW-1185">Reference proteome</keyword>
<evidence type="ECO:0000313" key="4">
    <source>
        <dbReference type="Proteomes" id="UP001165160"/>
    </source>
</evidence>
<keyword evidence="1" id="KW-0539">Nucleus</keyword>
<dbReference type="EMBL" id="BRXX01000046">
    <property type="protein sequence ID" value="GMH85237.1"/>
    <property type="molecule type" value="Genomic_DNA"/>
</dbReference>
<dbReference type="InterPro" id="IPR011989">
    <property type="entry name" value="ARM-like"/>
</dbReference>
<reference evidence="4" key="1">
    <citation type="journal article" date="2023" name="Commun. Biol.">
        <title>Genome analysis of Parmales, the sister group of diatoms, reveals the evolutionary specialization of diatoms from phago-mixotrophs to photoautotrophs.</title>
        <authorList>
            <person name="Ban H."/>
            <person name="Sato S."/>
            <person name="Yoshikawa S."/>
            <person name="Yamada K."/>
            <person name="Nakamura Y."/>
            <person name="Ichinomiya M."/>
            <person name="Sato N."/>
            <person name="Blanc-Mathieu R."/>
            <person name="Endo H."/>
            <person name="Kuwata A."/>
            <person name="Ogata H."/>
        </authorList>
    </citation>
    <scope>NUCLEOTIDE SEQUENCE [LARGE SCALE GENOMIC DNA]</scope>
    <source>
        <strain evidence="4">NIES 3699</strain>
    </source>
</reference>
<evidence type="ECO:0000256" key="2">
    <source>
        <dbReference type="SAM" id="MobiDB-lite"/>
    </source>
</evidence>
<dbReference type="InterPro" id="IPR040191">
    <property type="entry name" value="UTP10"/>
</dbReference>
<dbReference type="GO" id="GO:0030515">
    <property type="term" value="F:snoRNA binding"/>
    <property type="evidence" value="ECO:0007669"/>
    <property type="project" value="TreeGrafter"/>
</dbReference>
<comment type="subcellular location">
    <subcellularLocation>
        <location evidence="1">Nucleus</location>
        <location evidence="1">Nucleolus</location>
    </subcellularLocation>
</comment>
<dbReference type="GO" id="GO:0034455">
    <property type="term" value="C:t-UTP complex"/>
    <property type="evidence" value="ECO:0007669"/>
    <property type="project" value="TreeGrafter"/>
</dbReference>